<name>A0A0F8YMQ2_9ZZZZ</name>
<sequence length="88" mass="10289">MLGLSLPEAIEKLVEDSIPGEVTCEDCGAKLDTYINWYEVKKSIYTLCRDFTERLEEKAKEIKISIQNINIEKFLKKFQKEENKNESK</sequence>
<protein>
    <submittedName>
        <fullName evidence="1">Uncharacterized protein</fullName>
    </submittedName>
</protein>
<accession>A0A0F8YMQ2</accession>
<dbReference type="EMBL" id="LAZR01065501">
    <property type="protein sequence ID" value="KKK55419.1"/>
    <property type="molecule type" value="Genomic_DNA"/>
</dbReference>
<proteinExistence type="predicted"/>
<dbReference type="AlphaFoldDB" id="A0A0F8YMQ2"/>
<gene>
    <name evidence="1" type="ORF">LCGC14_3074730</name>
</gene>
<organism evidence="1">
    <name type="scientific">marine sediment metagenome</name>
    <dbReference type="NCBI Taxonomy" id="412755"/>
    <lineage>
        <taxon>unclassified sequences</taxon>
        <taxon>metagenomes</taxon>
        <taxon>ecological metagenomes</taxon>
    </lineage>
</organism>
<comment type="caution">
    <text evidence="1">The sequence shown here is derived from an EMBL/GenBank/DDBJ whole genome shotgun (WGS) entry which is preliminary data.</text>
</comment>
<evidence type="ECO:0000313" key="1">
    <source>
        <dbReference type="EMBL" id="KKK55419.1"/>
    </source>
</evidence>
<reference evidence="1" key="1">
    <citation type="journal article" date="2015" name="Nature">
        <title>Complex archaea that bridge the gap between prokaryotes and eukaryotes.</title>
        <authorList>
            <person name="Spang A."/>
            <person name="Saw J.H."/>
            <person name="Jorgensen S.L."/>
            <person name="Zaremba-Niedzwiedzka K."/>
            <person name="Martijn J."/>
            <person name="Lind A.E."/>
            <person name="van Eijk R."/>
            <person name="Schleper C."/>
            <person name="Guy L."/>
            <person name="Ettema T.J."/>
        </authorList>
    </citation>
    <scope>NUCLEOTIDE SEQUENCE</scope>
</reference>